<organism evidence="1 2">
    <name type="scientific">Athelia psychrophila</name>
    <dbReference type="NCBI Taxonomy" id="1759441"/>
    <lineage>
        <taxon>Eukaryota</taxon>
        <taxon>Fungi</taxon>
        <taxon>Dikarya</taxon>
        <taxon>Basidiomycota</taxon>
        <taxon>Agaricomycotina</taxon>
        <taxon>Agaricomycetes</taxon>
        <taxon>Agaricomycetidae</taxon>
        <taxon>Atheliales</taxon>
        <taxon>Atheliaceae</taxon>
        <taxon>Athelia</taxon>
    </lineage>
</organism>
<proteinExistence type="predicted"/>
<reference evidence="1 2" key="1">
    <citation type="journal article" date="2016" name="Mol. Biol. Evol.">
        <title>Comparative Genomics of Early-Diverging Mushroom-Forming Fungi Provides Insights into the Origins of Lignocellulose Decay Capabilities.</title>
        <authorList>
            <person name="Nagy L.G."/>
            <person name="Riley R."/>
            <person name="Tritt A."/>
            <person name="Adam C."/>
            <person name="Daum C."/>
            <person name="Floudas D."/>
            <person name="Sun H."/>
            <person name="Yadav J.S."/>
            <person name="Pangilinan J."/>
            <person name="Larsson K.H."/>
            <person name="Matsuura K."/>
            <person name="Barry K."/>
            <person name="Labutti K."/>
            <person name="Kuo R."/>
            <person name="Ohm R.A."/>
            <person name="Bhattacharya S.S."/>
            <person name="Shirouzu T."/>
            <person name="Yoshinaga Y."/>
            <person name="Martin F.M."/>
            <person name="Grigoriev I.V."/>
            <person name="Hibbett D.S."/>
        </authorList>
    </citation>
    <scope>NUCLEOTIDE SEQUENCE [LARGE SCALE GENOMIC DNA]</scope>
    <source>
        <strain evidence="1 2">CBS 109695</strain>
    </source>
</reference>
<accession>A0A166EU57</accession>
<dbReference type="Proteomes" id="UP000076532">
    <property type="component" value="Unassembled WGS sequence"/>
</dbReference>
<evidence type="ECO:0000313" key="2">
    <source>
        <dbReference type="Proteomes" id="UP000076532"/>
    </source>
</evidence>
<dbReference type="AlphaFoldDB" id="A0A166EU57"/>
<name>A0A166EU57_9AGAM</name>
<keyword evidence="2" id="KW-1185">Reference proteome</keyword>
<evidence type="ECO:0000313" key="1">
    <source>
        <dbReference type="EMBL" id="KZP16111.1"/>
    </source>
</evidence>
<dbReference type="EMBL" id="KV417597">
    <property type="protein sequence ID" value="KZP16111.1"/>
    <property type="molecule type" value="Genomic_DNA"/>
</dbReference>
<gene>
    <name evidence="1" type="ORF">FIBSPDRAFT_66824</name>
</gene>
<protein>
    <submittedName>
        <fullName evidence="1">Uncharacterized protein</fullName>
    </submittedName>
</protein>
<sequence length="93" mass="10799">MGSNSSCTMGRPHQFHPLPRPSYHFLRVPSSVIATWHFSRKGRSRPHLRHRNRRRLQQRHGRVGVCVRHGESVDLRIRAGACMCYGVLLGKRF</sequence>